<feature type="transmembrane region" description="Helical" evidence="1">
    <location>
        <begin position="139"/>
        <end position="160"/>
    </location>
</feature>
<feature type="transmembrane region" description="Helical" evidence="1">
    <location>
        <begin position="192"/>
        <end position="211"/>
    </location>
</feature>
<keyword evidence="1" id="KW-0812">Transmembrane</keyword>
<feature type="transmembrane region" description="Helical" evidence="1">
    <location>
        <begin position="167"/>
        <end position="186"/>
    </location>
</feature>
<dbReference type="Pfam" id="PF10129">
    <property type="entry name" value="OpgC_C"/>
    <property type="match status" value="1"/>
</dbReference>
<name>A0A2N7VPK4_9BURK</name>
<organism evidence="2 3">
    <name type="scientific">Trinickia dabaoshanensis</name>
    <dbReference type="NCBI Taxonomy" id="564714"/>
    <lineage>
        <taxon>Bacteria</taxon>
        <taxon>Pseudomonadati</taxon>
        <taxon>Pseudomonadota</taxon>
        <taxon>Betaproteobacteria</taxon>
        <taxon>Burkholderiales</taxon>
        <taxon>Burkholderiaceae</taxon>
        <taxon>Trinickia</taxon>
    </lineage>
</organism>
<feature type="transmembrane region" description="Helical" evidence="1">
    <location>
        <begin position="12"/>
        <end position="33"/>
    </location>
</feature>
<protein>
    <submittedName>
        <fullName evidence="2">OpgC protein</fullName>
    </submittedName>
</protein>
<dbReference type="PANTHER" id="PTHR38592">
    <property type="entry name" value="BLL4819 PROTEIN"/>
    <property type="match status" value="1"/>
</dbReference>
<feature type="transmembrane region" description="Helical" evidence="1">
    <location>
        <begin position="300"/>
        <end position="320"/>
    </location>
</feature>
<evidence type="ECO:0000313" key="2">
    <source>
        <dbReference type="EMBL" id="PMS19066.1"/>
    </source>
</evidence>
<accession>A0A2N7VPK4</accession>
<keyword evidence="3" id="KW-1185">Reference proteome</keyword>
<comment type="caution">
    <text evidence="2">The sequence shown here is derived from an EMBL/GenBank/DDBJ whole genome shotgun (WGS) entry which is preliminary data.</text>
</comment>
<dbReference type="OrthoDB" id="9775975at2"/>
<feature type="transmembrane region" description="Helical" evidence="1">
    <location>
        <begin position="45"/>
        <end position="64"/>
    </location>
</feature>
<sequence>MSSSAGRSIEVDLLRGMALIAIAIDHISASMLSHVTLHNYAYCDAAEVFVFLGGYASASGYANISARRGEGAARRRFVKRAWEIYRAYLLTAALMLGCGAVLARLPIARQLVAETGWPDFAHRPLQGLAEITLLRRQPFLSAVLPMYSLYALSVSVVVPFARRMPVALFAVSLTVWLGAPWLAARLPGVADWPFNPFAWQLLFMLGLLCRLHPVPTQMQTSNVGRALTGAALALALAFTFVKVCIDSHPSPGYMKQNLASVRVVSFLALAWLCAQAARAGWLRNLAERLPALVTIGKQGLVCFVGGTVVSIVVDSTLHLARADTNVLARLVGDFAAIAALWMLARIATMRRDSVPSVAPAARLVRVQSDARAVRGGREP</sequence>
<dbReference type="AlphaFoldDB" id="A0A2N7VPK4"/>
<dbReference type="PANTHER" id="PTHR38592:SF3">
    <property type="entry name" value="BLL4819 PROTEIN"/>
    <property type="match status" value="1"/>
</dbReference>
<dbReference type="RefSeq" id="WP_102646148.1">
    <property type="nucleotide sequence ID" value="NZ_PNYA01000012.1"/>
</dbReference>
<keyword evidence="1" id="KW-1133">Transmembrane helix</keyword>
<dbReference type="EMBL" id="PNYA01000012">
    <property type="protein sequence ID" value="PMS19066.1"/>
    <property type="molecule type" value="Genomic_DNA"/>
</dbReference>
<evidence type="ECO:0000313" key="3">
    <source>
        <dbReference type="Proteomes" id="UP000235616"/>
    </source>
</evidence>
<proteinExistence type="predicted"/>
<feature type="transmembrane region" description="Helical" evidence="1">
    <location>
        <begin position="85"/>
        <end position="107"/>
    </location>
</feature>
<keyword evidence="1" id="KW-0472">Membrane</keyword>
<dbReference type="PIRSF" id="PIRSF028704">
    <property type="entry name" value="UPC028704"/>
    <property type="match status" value="1"/>
</dbReference>
<gene>
    <name evidence="2" type="ORF">C0Z18_14665</name>
</gene>
<dbReference type="Proteomes" id="UP000235616">
    <property type="component" value="Unassembled WGS sequence"/>
</dbReference>
<feature type="transmembrane region" description="Helical" evidence="1">
    <location>
        <begin position="223"/>
        <end position="241"/>
    </location>
</feature>
<dbReference type="InterPro" id="IPR014550">
    <property type="entry name" value="UCP028704_OpgC"/>
</dbReference>
<evidence type="ECO:0000256" key="1">
    <source>
        <dbReference type="SAM" id="Phobius"/>
    </source>
</evidence>
<reference evidence="2 3" key="1">
    <citation type="submission" date="2018-01" db="EMBL/GenBank/DDBJ databases">
        <title>Whole genome analyses suggest that Burkholderia sensu lato contains two further novel genera in the rhizoxinica-symbiotica group Mycetohabitans gen. nov., and Trinickia gen. nov.: implications for the evolution of diazotrophy and nodulation in the Burkholderiaceae.</title>
        <authorList>
            <person name="Estrada-de los Santos P."/>
            <person name="Palmer M."/>
            <person name="Chavez-Ramirez B."/>
            <person name="Beukes C."/>
            <person name="Steenkamp E.T."/>
            <person name="Hirsch A.M."/>
            <person name="Manyaka P."/>
            <person name="Maluk M."/>
            <person name="Lafos M."/>
            <person name="Crook M."/>
            <person name="Gross E."/>
            <person name="Simon M.F."/>
            <person name="Bueno dos Reis Junior F."/>
            <person name="Poole P.S."/>
            <person name="Venter S.N."/>
            <person name="James E.K."/>
        </authorList>
    </citation>
    <scope>NUCLEOTIDE SEQUENCE [LARGE SCALE GENOMIC DNA]</scope>
    <source>
        <strain evidence="2 3">GIMN1.004</strain>
    </source>
</reference>
<feature type="transmembrane region" description="Helical" evidence="1">
    <location>
        <begin position="326"/>
        <end position="344"/>
    </location>
</feature>
<feature type="transmembrane region" description="Helical" evidence="1">
    <location>
        <begin position="261"/>
        <end position="279"/>
    </location>
</feature>